<proteinExistence type="predicted"/>
<evidence type="ECO:0000256" key="2">
    <source>
        <dbReference type="PROSITE-ProRule" id="PRU00284"/>
    </source>
</evidence>
<dbReference type="PROSITE" id="PS50111">
    <property type="entry name" value="CHEMOTAXIS_TRANSDUC_2"/>
    <property type="match status" value="1"/>
</dbReference>
<feature type="coiled-coil region" evidence="3">
    <location>
        <begin position="559"/>
        <end position="593"/>
    </location>
</feature>
<dbReference type="InterPro" id="IPR004089">
    <property type="entry name" value="MCPsignal_dom"/>
</dbReference>
<sequence length="599" mass="67318">MKGTVVATWLNTLKKQYGNEVIGQAMNFAGWQEDKIFSPLENVDDGQLQKLIQQVAKMKNISTEALWKIIGEDNIKSFYRDFPAFFQQDNLYSFLQSLFDIHVVMTKKFPGAKPPLVNIEPLGKNQALFTYQSQRGMFDYLQGLLQGSQDFFGENLQIEELEKTDTMVKYRLTFEKDIYYKKLFKTNKVLSFGFIKSIPAKLSFSLLLLNLLVFVPTIGLDKPIQLATAVTLPAFFTFLLSSLLMSPQRSITKEVERMLNNHYIEDGEILTGDYYEEFFQLIQQYKRKVRADFVGFKGITDEMGTFVVNVNTIANEMDTTSGEISGVVEQLAGTSLHQAENTEDVVSILNSNIQALQAVVENENANKDELEKAVDKISNSYSSLENTSQNIMNSLEKFQEVRDRGVGLQDKAQDMTNIVSIVSKISKQTNLLALNASIEAASAGEAGKGFSVVAEEVRTLAEQTQKAVEDIHSHLGYFVGEIKRVVESIELQYSTLEQERNSLENVRQGSHEANTSIQRVASSMIDTINDLTKETDSIASIYENVESLAAIAQENSASSQEVSANVSSYTNEIKKLLENMTEFEKIADSFKTELAQYKI</sequence>
<dbReference type="Pfam" id="PF07700">
    <property type="entry name" value="HNOB"/>
    <property type="match status" value="1"/>
</dbReference>
<evidence type="ECO:0000313" key="6">
    <source>
        <dbReference type="Proteomes" id="UP001205748"/>
    </source>
</evidence>
<keyword evidence="3" id="KW-0175">Coiled coil</keyword>
<dbReference type="EMBL" id="JANKAS010000010">
    <property type="protein sequence ID" value="MCR1899467.1"/>
    <property type="molecule type" value="Genomic_DNA"/>
</dbReference>
<evidence type="ECO:0000259" key="4">
    <source>
        <dbReference type="PROSITE" id="PS50111"/>
    </source>
</evidence>
<dbReference type="SMART" id="SM00283">
    <property type="entry name" value="MA"/>
    <property type="match status" value="1"/>
</dbReference>
<evidence type="ECO:0000256" key="3">
    <source>
        <dbReference type="SAM" id="Coils"/>
    </source>
</evidence>
<dbReference type="Proteomes" id="UP001205748">
    <property type="component" value="Unassembled WGS sequence"/>
</dbReference>
<feature type="coiled-coil region" evidence="3">
    <location>
        <begin position="346"/>
        <end position="387"/>
    </location>
</feature>
<dbReference type="InterPro" id="IPR038158">
    <property type="entry name" value="H-NOX_domain_sf"/>
</dbReference>
<dbReference type="PANTHER" id="PTHR32089">
    <property type="entry name" value="METHYL-ACCEPTING CHEMOTAXIS PROTEIN MCPB"/>
    <property type="match status" value="1"/>
</dbReference>
<comment type="caution">
    <text evidence="5">The sequence shown here is derived from an EMBL/GenBank/DDBJ whole genome shotgun (WGS) entry which is preliminary data.</text>
</comment>
<feature type="domain" description="Methyl-accepting transducer" evidence="4">
    <location>
        <begin position="313"/>
        <end position="570"/>
    </location>
</feature>
<evidence type="ECO:0000256" key="1">
    <source>
        <dbReference type="ARBA" id="ARBA00023224"/>
    </source>
</evidence>
<dbReference type="InterPro" id="IPR024096">
    <property type="entry name" value="NO_sig/Golgi_transp_ligand-bd"/>
</dbReference>
<dbReference type="SUPFAM" id="SSF111126">
    <property type="entry name" value="Ligand-binding domain in the NO signalling and Golgi transport"/>
    <property type="match status" value="1"/>
</dbReference>
<keyword evidence="6" id="KW-1185">Reference proteome</keyword>
<dbReference type="AlphaFoldDB" id="A0AAE3HH61"/>
<dbReference type="GO" id="GO:0007165">
    <property type="term" value="P:signal transduction"/>
    <property type="evidence" value="ECO:0007669"/>
    <property type="project" value="UniProtKB-KW"/>
</dbReference>
<accession>A0AAE3HH61</accession>
<dbReference type="Gene3D" id="3.90.1520.10">
    <property type="entry name" value="H-NOX domain"/>
    <property type="match status" value="1"/>
</dbReference>
<dbReference type="GO" id="GO:0020037">
    <property type="term" value="F:heme binding"/>
    <property type="evidence" value="ECO:0007669"/>
    <property type="project" value="InterPro"/>
</dbReference>
<dbReference type="RefSeq" id="WP_257531871.1">
    <property type="nucleotide sequence ID" value="NZ_JANKAS010000010.1"/>
</dbReference>
<dbReference type="Gene3D" id="1.10.287.950">
    <property type="entry name" value="Methyl-accepting chemotaxis protein"/>
    <property type="match status" value="1"/>
</dbReference>
<evidence type="ECO:0000313" key="5">
    <source>
        <dbReference type="EMBL" id="MCR1899467.1"/>
    </source>
</evidence>
<reference evidence="5" key="1">
    <citation type="submission" date="2022-07" db="EMBL/GenBank/DDBJ databases">
        <title>Enhanced cultured diversity of the mouse gut microbiota enables custom-made synthetic communities.</title>
        <authorList>
            <person name="Afrizal A."/>
        </authorList>
    </citation>
    <scope>NUCLEOTIDE SEQUENCE</scope>
    <source>
        <strain evidence="5">DSM 28593</strain>
    </source>
</reference>
<dbReference type="SUPFAM" id="SSF58104">
    <property type="entry name" value="Methyl-accepting chemotaxis protein (MCP) signaling domain"/>
    <property type="match status" value="1"/>
</dbReference>
<dbReference type="GO" id="GO:0016020">
    <property type="term" value="C:membrane"/>
    <property type="evidence" value="ECO:0007669"/>
    <property type="project" value="InterPro"/>
</dbReference>
<dbReference type="PANTHER" id="PTHR32089:SF112">
    <property type="entry name" value="LYSOZYME-LIKE PROTEIN-RELATED"/>
    <property type="match status" value="1"/>
</dbReference>
<organism evidence="5 6">
    <name type="scientific">Irregularibacter muris</name>
    <dbReference type="NCBI Taxonomy" id="1796619"/>
    <lineage>
        <taxon>Bacteria</taxon>
        <taxon>Bacillati</taxon>
        <taxon>Bacillota</taxon>
        <taxon>Clostridia</taxon>
        <taxon>Eubacteriales</taxon>
        <taxon>Eubacteriaceae</taxon>
        <taxon>Irregularibacter</taxon>
    </lineage>
</organism>
<gene>
    <name evidence="5" type="ORF">NSA47_10770</name>
</gene>
<feature type="coiled-coil region" evidence="3">
    <location>
        <begin position="479"/>
        <end position="506"/>
    </location>
</feature>
<protein>
    <submittedName>
        <fullName evidence="5">Heme NO-binding domain-containing protein</fullName>
    </submittedName>
</protein>
<dbReference type="Pfam" id="PF00015">
    <property type="entry name" value="MCPsignal"/>
    <property type="match status" value="1"/>
</dbReference>
<dbReference type="InterPro" id="IPR011644">
    <property type="entry name" value="Heme_NO-bd"/>
</dbReference>
<name>A0AAE3HH61_9FIRM</name>
<keyword evidence="1 2" id="KW-0807">Transducer</keyword>